<feature type="region of interest" description="Disordered" evidence="1">
    <location>
        <begin position="153"/>
        <end position="185"/>
    </location>
</feature>
<reference evidence="2 3" key="1">
    <citation type="journal article" date="2021" name="Commun. Biol.">
        <title>The genome of Shorea leprosula (Dipterocarpaceae) highlights the ecological relevance of drought in aseasonal tropical rainforests.</title>
        <authorList>
            <person name="Ng K.K.S."/>
            <person name="Kobayashi M.J."/>
            <person name="Fawcett J.A."/>
            <person name="Hatakeyama M."/>
            <person name="Paape T."/>
            <person name="Ng C.H."/>
            <person name="Ang C.C."/>
            <person name="Tnah L.H."/>
            <person name="Lee C.T."/>
            <person name="Nishiyama T."/>
            <person name="Sese J."/>
            <person name="O'Brien M.J."/>
            <person name="Copetti D."/>
            <person name="Mohd Noor M.I."/>
            <person name="Ong R.C."/>
            <person name="Putra M."/>
            <person name="Sireger I.Z."/>
            <person name="Indrioko S."/>
            <person name="Kosugi Y."/>
            <person name="Izuno A."/>
            <person name="Isagi Y."/>
            <person name="Lee S.L."/>
            <person name="Shimizu K.K."/>
        </authorList>
    </citation>
    <scope>NUCLEOTIDE SEQUENCE [LARGE SCALE GENOMIC DNA]</scope>
    <source>
        <strain evidence="2">214</strain>
    </source>
</reference>
<dbReference type="AlphaFoldDB" id="A0AAV5I6I8"/>
<keyword evidence="3" id="KW-1185">Reference proteome</keyword>
<feature type="compositionally biased region" description="Acidic residues" evidence="1">
    <location>
        <begin position="161"/>
        <end position="185"/>
    </location>
</feature>
<dbReference type="Proteomes" id="UP001054252">
    <property type="component" value="Unassembled WGS sequence"/>
</dbReference>
<evidence type="ECO:0000313" key="3">
    <source>
        <dbReference type="Proteomes" id="UP001054252"/>
    </source>
</evidence>
<evidence type="ECO:0000256" key="1">
    <source>
        <dbReference type="SAM" id="MobiDB-lite"/>
    </source>
</evidence>
<organism evidence="2 3">
    <name type="scientific">Rubroshorea leprosula</name>
    <dbReference type="NCBI Taxonomy" id="152421"/>
    <lineage>
        <taxon>Eukaryota</taxon>
        <taxon>Viridiplantae</taxon>
        <taxon>Streptophyta</taxon>
        <taxon>Embryophyta</taxon>
        <taxon>Tracheophyta</taxon>
        <taxon>Spermatophyta</taxon>
        <taxon>Magnoliopsida</taxon>
        <taxon>eudicotyledons</taxon>
        <taxon>Gunneridae</taxon>
        <taxon>Pentapetalae</taxon>
        <taxon>rosids</taxon>
        <taxon>malvids</taxon>
        <taxon>Malvales</taxon>
        <taxon>Dipterocarpaceae</taxon>
        <taxon>Rubroshorea</taxon>
    </lineage>
</organism>
<dbReference type="EMBL" id="BPVZ01000008">
    <property type="protein sequence ID" value="GKU94625.1"/>
    <property type="molecule type" value="Genomic_DNA"/>
</dbReference>
<dbReference type="SUPFAM" id="SSF57845">
    <property type="entry name" value="B-box zinc-binding domain"/>
    <property type="match status" value="1"/>
</dbReference>
<dbReference type="Gene3D" id="3.30.160.60">
    <property type="entry name" value="Classic Zinc Finger"/>
    <property type="match status" value="1"/>
</dbReference>
<evidence type="ECO:0008006" key="4">
    <source>
        <dbReference type="Google" id="ProtNLM"/>
    </source>
</evidence>
<sequence length="213" mass="25471">MRERQSLDQPWVVQLLKSSFKTYLCQKHGIRLNHFCLSCPGLLICEDCVKFNEHRRDHEVIRVFQSSRQDGVRIKDIKKILDITLIHPYKINKSWIVYIYQRRRNKDKVRLGGCFKGGRKFCIICGFELLSKREEPDSMFCSIECKFQCVHGKKRSPSPEQIDETDPNDEIKDDEMDTNEIRDDEIDEYEINHKKSFRKRTRKENHPSRSPFF</sequence>
<comment type="caution">
    <text evidence="2">The sequence shown here is derived from an EMBL/GenBank/DDBJ whole genome shotgun (WGS) entry which is preliminary data.</text>
</comment>
<dbReference type="PANTHER" id="PTHR31065:SF39">
    <property type="entry name" value="PLATZ TRANSCRIPTION FACTOR FAMILY PROTEIN"/>
    <property type="match status" value="1"/>
</dbReference>
<dbReference type="Pfam" id="PF04640">
    <property type="entry name" value="PLATZ"/>
    <property type="match status" value="1"/>
</dbReference>
<dbReference type="InterPro" id="IPR006734">
    <property type="entry name" value="PLATZ"/>
</dbReference>
<dbReference type="PANTHER" id="PTHR31065">
    <property type="entry name" value="PLATZ TRANSCRIPTION FACTOR FAMILY PROTEIN"/>
    <property type="match status" value="1"/>
</dbReference>
<gene>
    <name evidence="2" type="ORF">SLEP1_g8088</name>
</gene>
<name>A0AAV5I6I8_9ROSI</name>
<protein>
    <recommendedName>
        <fullName evidence="4">B box-type domain-containing protein</fullName>
    </recommendedName>
</protein>
<accession>A0AAV5I6I8</accession>
<proteinExistence type="predicted"/>
<evidence type="ECO:0000313" key="2">
    <source>
        <dbReference type="EMBL" id="GKU94625.1"/>
    </source>
</evidence>